<accession>A0A0F7HL74</accession>
<dbReference type="InterPro" id="IPR006901">
    <property type="entry name" value="TrmK"/>
</dbReference>
<organism evidence="2 4">
    <name type="scientific">Salinicoccus halodurans</name>
    <dbReference type="NCBI Taxonomy" id="407035"/>
    <lineage>
        <taxon>Bacteria</taxon>
        <taxon>Bacillati</taxon>
        <taxon>Bacillota</taxon>
        <taxon>Bacilli</taxon>
        <taxon>Bacillales</taxon>
        <taxon>Staphylococcaceae</taxon>
        <taxon>Salinicoccus</taxon>
    </lineage>
</organism>
<dbReference type="Gene3D" id="3.40.50.150">
    <property type="entry name" value="Vaccinia Virus protein VP39"/>
    <property type="match status" value="1"/>
</dbReference>
<dbReference type="Gene3D" id="1.10.287.1890">
    <property type="match status" value="1"/>
</dbReference>
<evidence type="ECO:0000313" key="3">
    <source>
        <dbReference type="Proteomes" id="UP000034029"/>
    </source>
</evidence>
<protein>
    <submittedName>
        <fullName evidence="2">tRNA (Adenine22-N1)-methyltransferase</fullName>
    </submittedName>
</protein>
<dbReference type="Proteomes" id="UP000183090">
    <property type="component" value="Unassembled WGS sequence"/>
</dbReference>
<dbReference type="OrthoDB" id="5881184at2"/>
<sequence length="222" mass="24995">MLDERLTKVAAYIKGGTLVDIGSDHAYLPIYAIKNNIVQNAICGEVVKGPFDSTVENIKSHALKDRIEARFGSGLEIVNHDDDIDSITICGMGGPLIADILKSGFKNVKGKPRLVLQPNTYSYPVRKALVDLGYSIIEETVIRNGRHFYEILVAEAGHAFYDEKTLMFGPVNLQKREQAFIQKLERELEHQKRILANLEINSGNQEKINEIRENIYLLEEVL</sequence>
<evidence type="ECO:0000313" key="1">
    <source>
        <dbReference type="EMBL" id="AKG73987.1"/>
    </source>
</evidence>
<dbReference type="AlphaFoldDB" id="A0A0F7HL74"/>
<dbReference type="SUPFAM" id="SSF53335">
    <property type="entry name" value="S-adenosyl-L-methionine-dependent methyltransferases"/>
    <property type="match status" value="1"/>
</dbReference>
<dbReference type="GO" id="GO:0160105">
    <property type="term" value="F:tRNA (adenine(22)-N1)-methyltransferase activity"/>
    <property type="evidence" value="ECO:0007669"/>
    <property type="project" value="InterPro"/>
</dbReference>
<dbReference type="PANTHER" id="PTHR38451">
    <property type="entry name" value="TRNA (ADENINE(22)-N(1))-METHYLTRANSFERASE"/>
    <property type="match status" value="1"/>
</dbReference>
<reference evidence="3" key="2">
    <citation type="submission" date="2015-04" db="EMBL/GenBank/DDBJ databases">
        <title>Complete genome sequence of Salinicoccus halodurans strain H3B36, isolated from the Qaidam basin of China.</title>
        <authorList>
            <person name="Ma Y."/>
            <person name="Jiang K."/>
            <person name="Xue Y."/>
        </authorList>
    </citation>
    <scope>NUCLEOTIDE SEQUENCE [LARGE SCALE GENOMIC DNA]</scope>
    <source>
        <strain evidence="3">H3B36</strain>
    </source>
</reference>
<evidence type="ECO:0000313" key="2">
    <source>
        <dbReference type="EMBL" id="SFK58860.1"/>
    </source>
</evidence>
<gene>
    <name evidence="1" type="ORF">AAT16_06930</name>
    <name evidence="2" type="ORF">SAMN05216235_0630</name>
</gene>
<dbReference type="Proteomes" id="UP000034029">
    <property type="component" value="Chromosome"/>
</dbReference>
<dbReference type="RefSeq" id="WP_046790174.1">
    <property type="nucleotide sequence ID" value="NZ_CP011366.1"/>
</dbReference>
<dbReference type="KEGG" id="shv:AAT16_06930"/>
<keyword evidence="3" id="KW-1185">Reference proteome</keyword>
<dbReference type="EMBL" id="FOTB01000001">
    <property type="protein sequence ID" value="SFK58860.1"/>
    <property type="molecule type" value="Genomic_DNA"/>
</dbReference>
<dbReference type="PANTHER" id="PTHR38451:SF1">
    <property type="entry name" value="TRNA (ADENINE(22)-N(1))-METHYLTRANSFERASE"/>
    <property type="match status" value="1"/>
</dbReference>
<evidence type="ECO:0000313" key="4">
    <source>
        <dbReference type="Proteomes" id="UP000183090"/>
    </source>
</evidence>
<dbReference type="Pfam" id="PF04816">
    <property type="entry name" value="TrmK"/>
    <property type="match status" value="1"/>
</dbReference>
<reference evidence="1 3" key="1">
    <citation type="journal article" date="2015" name="Int. J. Syst. Evol. Microbiol.">
        <title>Complete genome sequence of Salinicoccus halodurans H3B36, isolated from the Qaidam Basin in China.</title>
        <authorList>
            <person name="Jiang K."/>
            <person name="Xue Y."/>
            <person name="Ma Y."/>
        </authorList>
    </citation>
    <scope>NUCLEOTIDE SEQUENCE [LARGE SCALE GENOMIC DNA]</scope>
    <source>
        <strain evidence="1 3">H3B36</strain>
    </source>
</reference>
<dbReference type="EMBL" id="CP011366">
    <property type="protein sequence ID" value="AKG73987.1"/>
    <property type="molecule type" value="Genomic_DNA"/>
</dbReference>
<dbReference type="InterPro" id="IPR029063">
    <property type="entry name" value="SAM-dependent_MTases_sf"/>
</dbReference>
<reference evidence="2 4" key="3">
    <citation type="submission" date="2016-10" db="EMBL/GenBank/DDBJ databases">
        <authorList>
            <person name="Varghese N."/>
            <person name="Submissions S."/>
        </authorList>
    </citation>
    <scope>NUCLEOTIDE SEQUENCE [LARGE SCALE GENOMIC DNA]</scope>
    <source>
        <strain evidence="2 4">CGMCC 1.6501</strain>
    </source>
</reference>
<name>A0A0F7HL74_9STAP</name>
<proteinExistence type="predicted"/>
<dbReference type="PIRSF" id="PIRSF018637">
    <property type="entry name" value="TrmK"/>
    <property type="match status" value="1"/>
</dbReference>